<name>A0A9P4S7J3_9PEZI</name>
<evidence type="ECO:0000313" key="3">
    <source>
        <dbReference type="Proteomes" id="UP000799429"/>
    </source>
</evidence>
<organism evidence="2 3">
    <name type="scientific">Patellaria atrata CBS 101060</name>
    <dbReference type="NCBI Taxonomy" id="1346257"/>
    <lineage>
        <taxon>Eukaryota</taxon>
        <taxon>Fungi</taxon>
        <taxon>Dikarya</taxon>
        <taxon>Ascomycota</taxon>
        <taxon>Pezizomycotina</taxon>
        <taxon>Dothideomycetes</taxon>
        <taxon>Dothideomycetes incertae sedis</taxon>
        <taxon>Patellariales</taxon>
        <taxon>Patellariaceae</taxon>
        <taxon>Patellaria</taxon>
    </lineage>
</organism>
<evidence type="ECO:0000313" key="2">
    <source>
        <dbReference type="EMBL" id="KAF2837460.1"/>
    </source>
</evidence>
<reference evidence="2" key="1">
    <citation type="journal article" date="2020" name="Stud. Mycol.">
        <title>101 Dothideomycetes genomes: a test case for predicting lifestyles and emergence of pathogens.</title>
        <authorList>
            <person name="Haridas S."/>
            <person name="Albert R."/>
            <person name="Binder M."/>
            <person name="Bloem J."/>
            <person name="Labutti K."/>
            <person name="Salamov A."/>
            <person name="Andreopoulos B."/>
            <person name="Baker S."/>
            <person name="Barry K."/>
            <person name="Bills G."/>
            <person name="Bluhm B."/>
            <person name="Cannon C."/>
            <person name="Castanera R."/>
            <person name="Culley D."/>
            <person name="Daum C."/>
            <person name="Ezra D."/>
            <person name="Gonzalez J."/>
            <person name="Henrissat B."/>
            <person name="Kuo A."/>
            <person name="Liang C."/>
            <person name="Lipzen A."/>
            <person name="Lutzoni F."/>
            <person name="Magnuson J."/>
            <person name="Mondo S."/>
            <person name="Nolan M."/>
            <person name="Ohm R."/>
            <person name="Pangilinan J."/>
            <person name="Park H.-J."/>
            <person name="Ramirez L."/>
            <person name="Alfaro M."/>
            <person name="Sun H."/>
            <person name="Tritt A."/>
            <person name="Yoshinaga Y."/>
            <person name="Zwiers L.-H."/>
            <person name="Turgeon B."/>
            <person name="Goodwin S."/>
            <person name="Spatafora J."/>
            <person name="Crous P."/>
            <person name="Grigoriev I."/>
        </authorList>
    </citation>
    <scope>NUCLEOTIDE SEQUENCE</scope>
    <source>
        <strain evidence="2">CBS 101060</strain>
    </source>
</reference>
<comment type="caution">
    <text evidence="2">The sequence shown here is derived from an EMBL/GenBank/DDBJ whole genome shotgun (WGS) entry which is preliminary data.</text>
</comment>
<feature type="coiled-coil region" evidence="1">
    <location>
        <begin position="124"/>
        <end position="211"/>
    </location>
</feature>
<keyword evidence="1" id="KW-0175">Coiled coil</keyword>
<protein>
    <submittedName>
        <fullName evidence="2">Uncharacterized protein</fullName>
    </submittedName>
</protein>
<gene>
    <name evidence="2" type="ORF">M501DRAFT_167195</name>
</gene>
<proteinExistence type="predicted"/>
<dbReference type="EMBL" id="MU006099">
    <property type="protein sequence ID" value="KAF2837460.1"/>
    <property type="molecule type" value="Genomic_DNA"/>
</dbReference>
<dbReference type="AlphaFoldDB" id="A0A9P4S7J3"/>
<accession>A0A9P4S7J3</accession>
<dbReference type="Proteomes" id="UP000799429">
    <property type="component" value="Unassembled WGS sequence"/>
</dbReference>
<sequence length="253" mass="28726">MLDQKPLEELPWQKALNHPKYRELELQLTQWVKETKAGHNLRLFDFISKALSDDELKDVLENLRRRFSLQFKMTLSPAKQSIDYKGILVEEQHSSLKKQGQIRRECIGHIKTYMKAIGILEKIIAESDNQIAGLQEIIADLQKRLKAAEESAGDGTIRDRKFKGSVETRESRVEAKISDLQSRNKKLEKALQSKDAKIVILEAKLNAQEEKSVAPKSKGTGGGAEKGEFNLDEQVDAFFVMSDNILSHVNGRK</sequence>
<evidence type="ECO:0000256" key="1">
    <source>
        <dbReference type="SAM" id="Coils"/>
    </source>
</evidence>
<keyword evidence="3" id="KW-1185">Reference proteome</keyword>